<dbReference type="InterPro" id="IPR052660">
    <property type="entry name" value="Erythrocyte_Invasion_ImmMod"/>
</dbReference>
<dbReference type="RefSeq" id="XP_014148630.1">
    <property type="nucleotide sequence ID" value="XM_014293155.1"/>
</dbReference>
<sequence length="1045" mass="112983">MQIDRRILRKPIYLDQHDGTCAYPIVPPIREHHKQSKYTVTMTTNPLARSPTTARSTEDFCGSPSERPSPLQFEEKLPLNRKGTAASDQAVYTVSQRVDVDTKHEVRNKDSYMRRASAPISSPNQPPPKPMEISTRFTVPLKENAEIEDVIGYDSNKDSDQEVDSAGFQEISDRSKSGRRKDRGARVCTKCGKSTIYVTKGVDGSYTVPRRRRRGTMEVSAGGVNMDTEEQYTDEDIDIGGMNLDGMLISGINSTFIGNDQDGIAWGESSDDIEEWADDVGETELVDYAKVCSLLGGSDDSDSDSESEVGESVSEAYEGDGTESVDSLLPSTYEQENASSESDAGEDLGDGWSDLSSGESSGSSDSESECGCVSSADSTDERETSSSDELEDDNLMKKSGNHAVSQSSETPSKARSIPQMAINEFLDAVASSGSILPPADNANTTPTKYIKDSLSSGSNSTPTPGYGLVIDAAGNIIPSAMRKSSIESPLRSSSWADQTREGPFLSTKADSPSRSRPASPPQRDGLSPSPPLVFYAYSGKGHAHRQRQHTDRHAPHGAFMHTHGHDHGTEGRRHRPFVHPQRGGGTGTGLRAQPHTHTHTYKPNSARPQTYPHTPALLQNHTLGPSYTYTHTHDTTQQHLSRSQSQHVGTRKLTREEISAIDQQMRARVPARYDQQPACLGAVKFSESVMMVPLPENDDTRNARMGTWVQDAMRERRAEMMANANAAAAAFQQQQQTDSSPDIFSSSQHTLSFDFAATAPANSPENNGTTSSPTSSTSTPSVSSSTSTPSASRQVSATKAKSGADTSDYAQKQAPVVFLQHVRRPRAGSKNTTTNINTKINTNISTNTITNTTPEQDSSVPTGTSDMLDTDTDTDNDVPDFMTEYADLASCSHDTPSHIDLGAVDVDLSRVNIGSGVAVGVGVGMGSTYEEAYAAAVRAGNIAVQKNAQAQQATAHNQAISVSRTGTKLAHSQKDARGGSDGRDKGSGYPGPVCGVNHCCAICRPEFSFVEWIFEVERREKLWLHEHKLCDCYQAKGLVVWPEDG</sequence>
<feature type="region of interest" description="Disordered" evidence="1">
    <location>
        <begin position="486"/>
        <end position="607"/>
    </location>
</feature>
<feature type="region of interest" description="Disordered" evidence="1">
    <location>
        <begin position="846"/>
        <end position="870"/>
    </location>
</feature>
<evidence type="ECO:0000313" key="3">
    <source>
        <dbReference type="Proteomes" id="UP000054560"/>
    </source>
</evidence>
<feature type="compositionally biased region" description="Low complexity" evidence="1">
    <location>
        <begin position="350"/>
        <end position="377"/>
    </location>
</feature>
<proteinExistence type="predicted"/>
<feature type="compositionally biased region" description="Low complexity" evidence="1">
    <location>
        <begin position="769"/>
        <end position="792"/>
    </location>
</feature>
<evidence type="ECO:0000256" key="1">
    <source>
        <dbReference type="SAM" id="MobiDB-lite"/>
    </source>
</evidence>
<feature type="compositionally biased region" description="Acidic residues" evidence="1">
    <location>
        <begin position="299"/>
        <end position="309"/>
    </location>
</feature>
<feature type="region of interest" description="Disordered" evidence="1">
    <location>
        <begin position="726"/>
        <end position="746"/>
    </location>
</feature>
<dbReference type="GeneID" id="25913237"/>
<feature type="compositionally biased region" description="Basic and acidic residues" evidence="1">
    <location>
        <begin position="972"/>
        <end position="986"/>
    </location>
</feature>
<feature type="region of interest" description="Disordered" evidence="1">
    <location>
        <begin position="955"/>
        <end position="986"/>
    </location>
</feature>
<evidence type="ECO:0000313" key="2">
    <source>
        <dbReference type="EMBL" id="KNC74728.1"/>
    </source>
</evidence>
<dbReference type="PANTHER" id="PTHR16021">
    <property type="entry name" value="MANSC DOMAIN CONTAINING PROTEIN 1"/>
    <property type="match status" value="1"/>
</dbReference>
<organism evidence="2 3">
    <name type="scientific">Sphaeroforma arctica JP610</name>
    <dbReference type="NCBI Taxonomy" id="667725"/>
    <lineage>
        <taxon>Eukaryota</taxon>
        <taxon>Ichthyosporea</taxon>
        <taxon>Ichthyophonida</taxon>
        <taxon>Sphaeroforma</taxon>
    </lineage>
</organism>
<feature type="compositionally biased region" description="Polar residues" evidence="1">
    <location>
        <begin position="402"/>
        <end position="413"/>
    </location>
</feature>
<gene>
    <name evidence="2" type="ORF">SARC_12733</name>
</gene>
<feature type="region of interest" description="Disordered" evidence="1">
    <location>
        <begin position="152"/>
        <end position="185"/>
    </location>
</feature>
<feature type="compositionally biased region" description="Polar residues" evidence="1">
    <location>
        <begin position="731"/>
        <end position="746"/>
    </location>
</feature>
<feature type="region of interest" description="Disordered" evidence="1">
    <location>
        <begin position="621"/>
        <end position="651"/>
    </location>
</feature>
<feature type="compositionally biased region" description="Polar residues" evidence="1">
    <location>
        <begin position="793"/>
        <end position="808"/>
    </location>
</feature>
<protein>
    <submittedName>
        <fullName evidence="2">Uncharacterized protein</fullName>
    </submittedName>
</protein>
<feature type="compositionally biased region" description="Polar residues" evidence="1">
    <location>
        <begin position="329"/>
        <end position="342"/>
    </location>
</feature>
<name>A0A0L0FFA2_9EUKA</name>
<feature type="region of interest" description="Disordered" evidence="1">
    <location>
        <begin position="296"/>
        <end position="418"/>
    </location>
</feature>
<keyword evidence="3" id="KW-1185">Reference proteome</keyword>
<feature type="compositionally biased region" description="Polar residues" evidence="1">
    <location>
        <begin position="486"/>
        <end position="497"/>
    </location>
</feature>
<accession>A0A0L0FFA2</accession>
<feature type="region of interest" description="Disordered" evidence="1">
    <location>
        <begin position="106"/>
        <end position="131"/>
    </location>
</feature>
<dbReference type="AlphaFoldDB" id="A0A0L0FFA2"/>
<dbReference type="EMBL" id="KQ244136">
    <property type="protein sequence ID" value="KNC74728.1"/>
    <property type="molecule type" value="Genomic_DNA"/>
</dbReference>
<feature type="region of interest" description="Disordered" evidence="1">
    <location>
        <begin position="758"/>
        <end position="808"/>
    </location>
</feature>
<feature type="region of interest" description="Disordered" evidence="1">
    <location>
        <begin position="47"/>
        <end position="71"/>
    </location>
</feature>
<dbReference type="Proteomes" id="UP000054560">
    <property type="component" value="Unassembled WGS sequence"/>
</dbReference>
<reference evidence="2 3" key="1">
    <citation type="submission" date="2011-02" db="EMBL/GenBank/DDBJ databases">
        <title>The Genome Sequence of Sphaeroforma arctica JP610.</title>
        <authorList>
            <consortium name="The Broad Institute Genome Sequencing Platform"/>
            <person name="Russ C."/>
            <person name="Cuomo C."/>
            <person name="Young S.K."/>
            <person name="Zeng Q."/>
            <person name="Gargeya S."/>
            <person name="Alvarado L."/>
            <person name="Berlin A."/>
            <person name="Chapman S.B."/>
            <person name="Chen Z."/>
            <person name="Freedman E."/>
            <person name="Gellesch M."/>
            <person name="Goldberg J."/>
            <person name="Griggs A."/>
            <person name="Gujja S."/>
            <person name="Heilman E."/>
            <person name="Heiman D."/>
            <person name="Howarth C."/>
            <person name="Mehta T."/>
            <person name="Neiman D."/>
            <person name="Pearson M."/>
            <person name="Roberts A."/>
            <person name="Saif S."/>
            <person name="Shea T."/>
            <person name="Shenoy N."/>
            <person name="Sisk P."/>
            <person name="Stolte C."/>
            <person name="Sykes S."/>
            <person name="White J."/>
            <person name="Yandava C."/>
            <person name="Burger G."/>
            <person name="Gray M.W."/>
            <person name="Holland P.W.H."/>
            <person name="King N."/>
            <person name="Lang F.B.F."/>
            <person name="Roger A.J."/>
            <person name="Ruiz-Trillo I."/>
            <person name="Haas B."/>
            <person name="Nusbaum C."/>
            <person name="Birren B."/>
        </authorList>
    </citation>
    <scope>NUCLEOTIDE SEQUENCE [LARGE SCALE GENOMIC DNA]</scope>
    <source>
        <strain evidence="2 3">JP610</strain>
    </source>
</reference>